<evidence type="ECO:0000313" key="3">
    <source>
        <dbReference type="Proteomes" id="UP000291343"/>
    </source>
</evidence>
<evidence type="ECO:0000313" key="2">
    <source>
        <dbReference type="EMBL" id="RZF43809.1"/>
    </source>
</evidence>
<dbReference type="GO" id="GO:1902936">
    <property type="term" value="F:phosphatidylinositol bisphosphate binding"/>
    <property type="evidence" value="ECO:0007669"/>
    <property type="project" value="TreeGrafter"/>
</dbReference>
<dbReference type="InterPro" id="IPR036273">
    <property type="entry name" value="CRAL/TRIO_N_dom_sf"/>
</dbReference>
<dbReference type="PROSITE" id="PS50191">
    <property type="entry name" value="CRAL_TRIO"/>
    <property type="match status" value="1"/>
</dbReference>
<dbReference type="OrthoDB" id="6682367at2759"/>
<dbReference type="InterPro" id="IPR001251">
    <property type="entry name" value="CRAL-TRIO_dom"/>
</dbReference>
<dbReference type="PRINTS" id="PR00180">
    <property type="entry name" value="CRETINALDHBP"/>
</dbReference>
<dbReference type="SMART" id="SM00516">
    <property type="entry name" value="SEC14"/>
    <property type="match status" value="1"/>
</dbReference>
<accession>A0A482XEE7</accession>
<dbReference type="AlphaFoldDB" id="A0A482XEE7"/>
<dbReference type="SUPFAM" id="SSF52087">
    <property type="entry name" value="CRAL/TRIO domain"/>
    <property type="match status" value="1"/>
</dbReference>
<name>A0A482XEE7_LAOST</name>
<dbReference type="SMR" id="A0A482XEE7"/>
<dbReference type="CDD" id="cd00170">
    <property type="entry name" value="SEC14"/>
    <property type="match status" value="1"/>
</dbReference>
<organism evidence="2 3">
    <name type="scientific">Laodelphax striatellus</name>
    <name type="common">Small brown planthopper</name>
    <name type="synonym">Delphax striatella</name>
    <dbReference type="NCBI Taxonomy" id="195883"/>
    <lineage>
        <taxon>Eukaryota</taxon>
        <taxon>Metazoa</taxon>
        <taxon>Ecdysozoa</taxon>
        <taxon>Arthropoda</taxon>
        <taxon>Hexapoda</taxon>
        <taxon>Insecta</taxon>
        <taxon>Pterygota</taxon>
        <taxon>Neoptera</taxon>
        <taxon>Paraneoptera</taxon>
        <taxon>Hemiptera</taxon>
        <taxon>Auchenorrhyncha</taxon>
        <taxon>Fulgoroidea</taxon>
        <taxon>Delphacidae</taxon>
        <taxon>Criomorphinae</taxon>
        <taxon>Laodelphax</taxon>
    </lineage>
</organism>
<dbReference type="PANTHER" id="PTHR10174">
    <property type="entry name" value="ALPHA-TOCOPHEROL TRANSFER PROTEIN-RELATED"/>
    <property type="match status" value="1"/>
</dbReference>
<evidence type="ECO:0000259" key="1">
    <source>
        <dbReference type="PROSITE" id="PS50191"/>
    </source>
</evidence>
<proteinExistence type="predicted"/>
<dbReference type="InParanoid" id="A0A482XEE7"/>
<dbReference type="EMBL" id="QKKF02012197">
    <property type="protein sequence ID" value="RZF43809.1"/>
    <property type="molecule type" value="Genomic_DNA"/>
</dbReference>
<keyword evidence="3" id="KW-1185">Reference proteome</keyword>
<dbReference type="STRING" id="195883.A0A482XEE7"/>
<dbReference type="SUPFAM" id="SSF46938">
    <property type="entry name" value="CRAL/TRIO N-terminal domain"/>
    <property type="match status" value="1"/>
</dbReference>
<dbReference type="PANTHER" id="PTHR10174:SF224">
    <property type="entry name" value="RETINOL-BINDING PROTEIN PINTA"/>
    <property type="match status" value="1"/>
</dbReference>
<sequence length="279" mass="32333">MNSEKYVTTLDEAALNHCREFLNEKEESRDEAVALIRKWLTDQNHLNARTDSLNLVRFLRGGKFNFERTIGKIESFYKLRQNTPEWYGNRDPMLPELQDLLNLGVFLPIPKRDAEGRVVVLIRAAVHKPKIHKQNDVFKLGNMTIEYEVENDESISVYGVIAIIDLNGVTLGHARQMTPSIIKKAVHSWQDCYPLRIKGLHFINAPTHVNVVLSIFRQFMTTKLKSRVQVHGFNLESFHEKVSPDILPKEYGGTNGELQELIDHWKTKITEARQWFLEN</sequence>
<protein>
    <recommendedName>
        <fullName evidence="1">CRAL-TRIO domain-containing protein</fullName>
    </recommendedName>
</protein>
<dbReference type="Proteomes" id="UP000291343">
    <property type="component" value="Unassembled WGS sequence"/>
</dbReference>
<dbReference type="GO" id="GO:0016020">
    <property type="term" value="C:membrane"/>
    <property type="evidence" value="ECO:0007669"/>
    <property type="project" value="TreeGrafter"/>
</dbReference>
<feature type="domain" description="CRAL-TRIO" evidence="1">
    <location>
        <begin position="94"/>
        <end position="259"/>
    </location>
</feature>
<dbReference type="Gene3D" id="3.40.525.10">
    <property type="entry name" value="CRAL-TRIO lipid binding domain"/>
    <property type="match status" value="1"/>
</dbReference>
<dbReference type="InterPro" id="IPR036865">
    <property type="entry name" value="CRAL-TRIO_dom_sf"/>
</dbReference>
<dbReference type="Gene3D" id="1.10.8.20">
    <property type="entry name" value="N-terminal domain of phosphatidylinositol transfer protein sec14p"/>
    <property type="match status" value="1"/>
</dbReference>
<reference evidence="2 3" key="1">
    <citation type="journal article" date="2017" name="Gigascience">
        <title>Genome sequence of the small brown planthopper, Laodelphax striatellus.</title>
        <authorList>
            <person name="Zhu J."/>
            <person name="Jiang F."/>
            <person name="Wang X."/>
            <person name="Yang P."/>
            <person name="Bao Y."/>
            <person name="Zhao W."/>
            <person name="Wang W."/>
            <person name="Lu H."/>
            <person name="Wang Q."/>
            <person name="Cui N."/>
            <person name="Li J."/>
            <person name="Chen X."/>
            <person name="Luo L."/>
            <person name="Yu J."/>
            <person name="Kang L."/>
            <person name="Cui F."/>
        </authorList>
    </citation>
    <scope>NUCLEOTIDE SEQUENCE [LARGE SCALE GENOMIC DNA]</scope>
    <source>
        <strain evidence="2">Lst14</strain>
    </source>
</reference>
<gene>
    <name evidence="2" type="ORF">LSTR_LSTR006350</name>
</gene>
<dbReference type="Gene3D" id="1.20.5.1200">
    <property type="entry name" value="Alpha-tocopherol transfer"/>
    <property type="match status" value="1"/>
</dbReference>
<dbReference type="Pfam" id="PF00650">
    <property type="entry name" value="CRAL_TRIO"/>
    <property type="match status" value="1"/>
</dbReference>
<comment type="caution">
    <text evidence="2">The sequence shown here is derived from an EMBL/GenBank/DDBJ whole genome shotgun (WGS) entry which is preliminary data.</text>
</comment>